<evidence type="ECO:0000256" key="3">
    <source>
        <dbReference type="ARBA" id="ARBA00022723"/>
    </source>
</evidence>
<gene>
    <name evidence="8" type="primary">modA</name>
    <name evidence="8" type="ORF">H9K76_05975</name>
</gene>
<dbReference type="GO" id="GO:0030973">
    <property type="term" value="F:molybdate ion binding"/>
    <property type="evidence" value="ECO:0007669"/>
    <property type="project" value="InterPro"/>
</dbReference>
<keyword evidence="3 6" id="KW-0479">Metal-binding</keyword>
<dbReference type="InterPro" id="IPR050682">
    <property type="entry name" value="ModA/WtpA"/>
</dbReference>
<dbReference type="InterPro" id="IPR005950">
    <property type="entry name" value="ModA"/>
</dbReference>
<comment type="similarity">
    <text evidence="1">Belongs to the bacterial solute-binding protein ModA family.</text>
</comment>
<evidence type="ECO:0000256" key="1">
    <source>
        <dbReference type="ARBA" id="ARBA00009175"/>
    </source>
</evidence>
<dbReference type="AlphaFoldDB" id="A0A7G9RS13"/>
<evidence type="ECO:0000313" key="8">
    <source>
        <dbReference type="EMBL" id="QNN58388.1"/>
    </source>
</evidence>
<dbReference type="GO" id="GO:1901359">
    <property type="term" value="F:tungstate binding"/>
    <property type="evidence" value="ECO:0007669"/>
    <property type="project" value="UniProtKB-ARBA"/>
</dbReference>
<keyword evidence="4 7" id="KW-0732">Signal</keyword>
<dbReference type="InterPro" id="IPR044084">
    <property type="entry name" value="AvModA-like_subst-bd"/>
</dbReference>
<proteinExistence type="inferred from homology"/>
<dbReference type="EMBL" id="CP060714">
    <property type="protein sequence ID" value="QNN58388.1"/>
    <property type="molecule type" value="Genomic_DNA"/>
</dbReference>
<dbReference type="SUPFAM" id="SSF53850">
    <property type="entry name" value="Periplasmic binding protein-like II"/>
    <property type="match status" value="1"/>
</dbReference>
<dbReference type="PANTHER" id="PTHR30632:SF14">
    <property type="entry name" value="TUNGSTATE_MOLYBDATE_CHROMATE-BINDING PROTEIN MODA"/>
    <property type="match status" value="1"/>
</dbReference>
<dbReference type="Pfam" id="PF13531">
    <property type="entry name" value="SBP_bac_11"/>
    <property type="match status" value="1"/>
</dbReference>
<protein>
    <submittedName>
        <fullName evidence="8">Molybdate ABC transporter substrate-binding protein</fullName>
    </submittedName>
</protein>
<keyword evidence="9" id="KW-1185">Reference proteome</keyword>
<dbReference type="GO" id="GO:0046872">
    <property type="term" value="F:metal ion binding"/>
    <property type="evidence" value="ECO:0007669"/>
    <property type="project" value="UniProtKB-KW"/>
</dbReference>
<dbReference type="RefSeq" id="WP_187598732.1">
    <property type="nucleotide sequence ID" value="NZ_CP060714.1"/>
</dbReference>
<dbReference type="FunFam" id="3.40.190.10:FF:000035">
    <property type="entry name" value="Molybdate ABC transporter substrate-binding protein"/>
    <property type="match status" value="1"/>
</dbReference>
<evidence type="ECO:0000256" key="6">
    <source>
        <dbReference type="PIRSR" id="PIRSR004846-1"/>
    </source>
</evidence>
<comment type="subunit">
    <text evidence="5">The complex is composed of two ATP-binding proteins (ModC), two transmembrane proteins (ModB) and a solute-binding protein (ModA).</text>
</comment>
<reference evidence="8 9" key="1">
    <citation type="submission" date="2020-08" db="EMBL/GenBank/DDBJ databases">
        <title>Genome sequence of Diaphorobacter ruginosibacter DSM 27467T.</title>
        <authorList>
            <person name="Hyun D.-W."/>
            <person name="Bae J.-W."/>
        </authorList>
    </citation>
    <scope>NUCLEOTIDE SEQUENCE [LARGE SCALE GENOMIC DNA]</scope>
    <source>
        <strain evidence="8 9">DSM 27467</strain>
    </source>
</reference>
<evidence type="ECO:0000256" key="5">
    <source>
        <dbReference type="ARBA" id="ARBA00062515"/>
    </source>
</evidence>
<feature type="chain" id="PRO_5028885198" evidence="7">
    <location>
        <begin position="31"/>
        <end position="257"/>
    </location>
</feature>
<evidence type="ECO:0000256" key="4">
    <source>
        <dbReference type="ARBA" id="ARBA00022729"/>
    </source>
</evidence>
<keyword evidence="2 6" id="KW-0500">Molybdenum</keyword>
<dbReference type="PIRSF" id="PIRSF004846">
    <property type="entry name" value="ModA"/>
    <property type="match status" value="1"/>
</dbReference>
<dbReference type="PANTHER" id="PTHR30632">
    <property type="entry name" value="MOLYBDATE-BINDING PERIPLASMIC PROTEIN"/>
    <property type="match status" value="1"/>
</dbReference>
<evidence type="ECO:0000256" key="2">
    <source>
        <dbReference type="ARBA" id="ARBA00022505"/>
    </source>
</evidence>
<feature type="binding site" evidence="6">
    <location>
        <position position="174"/>
    </location>
    <ligand>
        <name>molybdate</name>
        <dbReference type="ChEBI" id="CHEBI:36264"/>
    </ligand>
</feature>
<dbReference type="Gene3D" id="3.40.190.10">
    <property type="entry name" value="Periplasmic binding protein-like II"/>
    <property type="match status" value="2"/>
</dbReference>
<evidence type="ECO:0000256" key="7">
    <source>
        <dbReference type="SAM" id="SignalP"/>
    </source>
</evidence>
<feature type="signal peptide" evidence="7">
    <location>
        <begin position="1"/>
        <end position="30"/>
    </location>
</feature>
<dbReference type="GO" id="GO:0015689">
    <property type="term" value="P:molybdate ion transport"/>
    <property type="evidence" value="ECO:0007669"/>
    <property type="project" value="InterPro"/>
</dbReference>
<feature type="binding site" evidence="6">
    <location>
        <position position="67"/>
    </location>
    <ligand>
        <name>molybdate</name>
        <dbReference type="ChEBI" id="CHEBI:36264"/>
    </ligand>
</feature>
<dbReference type="NCBIfam" id="TIGR01256">
    <property type="entry name" value="modA"/>
    <property type="match status" value="1"/>
</dbReference>
<dbReference type="KEGG" id="drg:H9K76_05975"/>
<evidence type="ECO:0000313" key="9">
    <source>
        <dbReference type="Proteomes" id="UP000515811"/>
    </source>
</evidence>
<organism evidence="8 9">
    <name type="scientific">Diaphorobacter ruginosibacter</name>
    <dbReference type="NCBI Taxonomy" id="1715720"/>
    <lineage>
        <taxon>Bacteria</taxon>
        <taxon>Pseudomonadati</taxon>
        <taxon>Pseudomonadota</taxon>
        <taxon>Betaproteobacteria</taxon>
        <taxon>Burkholderiales</taxon>
        <taxon>Comamonadaceae</taxon>
        <taxon>Diaphorobacter</taxon>
    </lineage>
</organism>
<sequence>MTSQRTRTTLSLKLIAQAALALALLPAAHAGEVAVAVAANFTAPMQKLGAMFEKQTGNKVVISSGATGKFYAQIVNGAPYDVLLAADDTTPEKLEKEGKAVKGTRYTYAIGQLVLWSPRDNYVDSEGKVLNTQFDHIAIANPKLAPYGAAAMEALDRLKLTETIKPRVVTGENIGQTYQFVATGNAPLGFVALSQVMVDGKVSKGSYWIVPESMHEPIRQDAVLLNKGEANDTAKELLKYLRSDEARAVIKTYGYGF</sequence>
<name>A0A7G9RS13_9BURK</name>
<dbReference type="Proteomes" id="UP000515811">
    <property type="component" value="Chromosome"/>
</dbReference>
<dbReference type="CDD" id="cd13539">
    <property type="entry name" value="PBP2_AvModA"/>
    <property type="match status" value="1"/>
</dbReference>
<accession>A0A7G9RS13</accession>